<reference evidence="1" key="1">
    <citation type="submission" date="2021-06" db="EMBL/GenBank/DDBJ databases">
        <authorList>
            <person name="Kallberg Y."/>
            <person name="Tangrot J."/>
            <person name="Rosling A."/>
        </authorList>
    </citation>
    <scope>NUCLEOTIDE SEQUENCE</scope>
    <source>
        <strain evidence="1">28 12/20/2015</strain>
    </source>
</reference>
<gene>
    <name evidence="1" type="ORF">SPELUC_LOCUS14691</name>
</gene>
<protein>
    <submittedName>
        <fullName evidence="1">17289_t:CDS:1</fullName>
    </submittedName>
</protein>
<accession>A0ACA9QIE2</accession>
<organism evidence="1 2">
    <name type="scientific">Cetraspora pellucida</name>
    <dbReference type="NCBI Taxonomy" id="1433469"/>
    <lineage>
        <taxon>Eukaryota</taxon>
        <taxon>Fungi</taxon>
        <taxon>Fungi incertae sedis</taxon>
        <taxon>Mucoromycota</taxon>
        <taxon>Glomeromycotina</taxon>
        <taxon>Glomeromycetes</taxon>
        <taxon>Diversisporales</taxon>
        <taxon>Gigasporaceae</taxon>
        <taxon>Cetraspora</taxon>
    </lineage>
</organism>
<evidence type="ECO:0000313" key="1">
    <source>
        <dbReference type="EMBL" id="CAG8754199.1"/>
    </source>
</evidence>
<proteinExistence type="predicted"/>
<evidence type="ECO:0000313" key="2">
    <source>
        <dbReference type="Proteomes" id="UP000789366"/>
    </source>
</evidence>
<feature type="non-terminal residue" evidence="1">
    <location>
        <position position="48"/>
    </location>
</feature>
<dbReference type="EMBL" id="CAJVPW010044534">
    <property type="protein sequence ID" value="CAG8754199.1"/>
    <property type="molecule type" value="Genomic_DNA"/>
</dbReference>
<name>A0ACA9QIE2_9GLOM</name>
<dbReference type="Proteomes" id="UP000789366">
    <property type="component" value="Unassembled WGS sequence"/>
</dbReference>
<sequence>MPELPKLPEIFKILTAKLISVDEEKDLQVYQIEDVKSDSENKDKGEDE</sequence>
<comment type="caution">
    <text evidence="1">The sequence shown here is derived from an EMBL/GenBank/DDBJ whole genome shotgun (WGS) entry which is preliminary data.</text>
</comment>
<keyword evidence="2" id="KW-1185">Reference proteome</keyword>